<dbReference type="OrthoDB" id="9802424at2"/>
<keyword evidence="3 4" id="KW-0443">Lipid metabolism</keyword>
<feature type="short sequence motif" description="GXGXXG" evidence="4">
    <location>
        <begin position="11"/>
        <end position="16"/>
    </location>
</feature>
<evidence type="ECO:0000259" key="5">
    <source>
        <dbReference type="PROSITE" id="PS51635"/>
    </source>
</evidence>
<dbReference type="RefSeq" id="WP_125136804.1">
    <property type="nucleotide sequence ID" value="NZ_LR130778.1"/>
</dbReference>
<proteinExistence type="predicted"/>
<evidence type="ECO:0000256" key="3">
    <source>
        <dbReference type="ARBA" id="ARBA00023098"/>
    </source>
</evidence>
<name>A0A3P7RXP8_9FIRM</name>
<evidence type="ECO:0000313" key="7">
    <source>
        <dbReference type="Proteomes" id="UP000279029"/>
    </source>
</evidence>
<evidence type="ECO:0000256" key="2">
    <source>
        <dbReference type="ARBA" id="ARBA00022963"/>
    </source>
</evidence>
<organism evidence="6 7">
    <name type="scientific">Petrocella atlantisensis</name>
    <dbReference type="NCBI Taxonomy" id="2173034"/>
    <lineage>
        <taxon>Bacteria</taxon>
        <taxon>Bacillati</taxon>
        <taxon>Bacillota</taxon>
        <taxon>Clostridia</taxon>
        <taxon>Lachnospirales</taxon>
        <taxon>Vallitaleaceae</taxon>
        <taxon>Petrocella</taxon>
    </lineage>
</organism>
<protein>
    <submittedName>
        <fullName evidence="6">Patatin family protein</fullName>
    </submittedName>
</protein>
<evidence type="ECO:0000256" key="1">
    <source>
        <dbReference type="ARBA" id="ARBA00022801"/>
    </source>
</evidence>
<dbReference type="InterPro" id="IPR045943">
    <property type="entry name" value="DUF6363"/>
</dbReference>
<dbReference type="AlphaFoldDB" id="A0A3P7RXP8"/>
<dbReference type="EMBL" id="LR130778">
    <property type="protein sequence ID" value="VDN47506.1"/>
    <property type="molecule type" value="Genomic_DNA"/>
</dbReference>
<dbReference type="PROSITE" id="PS51635">
    <property type="entry name" value="PNPLA"/>
    <property type="match status" value="1"/>
</dbReference>
<dbReference type="InterPro" id="IPR002641">
    <property type="entry name" value="PNPLA_dom"/>
</dbReference>
<gene>
    <name evidence="6" type="ORF">PATL70BA_1619</name>
</gene>
<dbReference type="KEGG" id="cbar:PATL70BA_1619"/>
<feature type="domain" description="PNPLA" evidence="5">
    <location>
        <begin position="7"/>
        <end position="175"/>
    </location>
</feature>
<dbReference type="CDD" id="cd07208">
    <property type="entry name" value="Pat_hypo_Ecoli_yjju_like"/>
    <property type="match status" value="1"/>
</dbReference>
<reference evidence="6 7" key="1">
    <citation type="submission" date="2018-09" db="EMBL/GenBank/DDBJ databases">
        <authorList>
            <person name="Postec A."/>
        </authorList>
    </citation>
    <scope>NUCLEOTIDE SEQUENCE [LARGE SCALE GENOMIC DNA]</scope>
    <source>
        <strain evidence="6">70B-A</strain>
    </source>
</reference>
<dbReference type="InterPro" id="IPR037483">
    <property type="entry name" value="YjjU-like"/>
</dbReference>
<dbReference type="Proteomes" id="UP000279029">
    <property type="component" value="Chromosome"/>
</dbReference>
<sequence length="289" mass="33069">MERKVGLVLEGGGFRGVFTEGILECLLEEEIYLPYVIGVSMGAINGGNYISRQKKRNYDIMMTYLNDHRYVSMKNMITKGSLFGMDFLFKDVAYELNPFDFNTFRQSNQELVIGAMSCHSGLTDYFYKSEMDDPSLLMALRASSSLPFLSQKVSIKGVQYLDGGVSDSIPVRQALADGCEKVIVILTRHQGYERKPFTYEKIGNLMYRAHPAVVQAMKRRHVYYKETTEYLEKLEEEGVALVIRPPKPILLERAEKDREKIRATYLMGYNYGKEVMDQIKSFTGNLVQT</sequence>
<dbReference type="GO" id="GO:0016042">
    <property type="term" value="P:lipid catabolic process"/>
    <property type="evidence" value="ECO:0007669"/>
    <property type="project" value="UniProtKB-UniRule"/>
</dbReference>
<dbReference type="Pfam" id="PF01734">
    <property type="entry name" value="Patatin"/>
    <property type="match status" value="1"/>
</dbReference>
<dbReference type="GO" id="GO:0016787">
    <property type="term" value="F:hydrolase activity"/>
    <property type="evidence" value="ECO:0007669"/>
    <property type="project" value="UniProtKB-UniRule"/>
</dbReference>
<feature type="active site" description="Proton acceptor" evidence="4">
    <location>
        <position position="162"/>
    </location>
</feature>
<dbReference type="InterPro" id="IPR050301">
    <property type="entry name" value="NTE"/>
</dbReference>
<keyword evidence="7" id="KW-1185">Reference proteome</keyword>
<dbReference type="Gene3D" id="3.40.1090.10">
    <property type="entry name" value="Cytosolic phospholipase A2 catalytic domain"/>
    <property type="match status" value="1"/>
</dbReference>
<accession>A0A3P7RXP8</accession>
<feature type="active site" description="Nucleophile" evidence="4">
    <location>
        <position position="40"/>
    </location>
</feature>
<keyword evidence="1 4" id="KW-0378">Hydrolase</keyword>
<feature type="short sequence motif" description="DGA/G" evidence="4">
    <location>
        <begin position="162"/>
        <end position="164"/>
    </location>
</feature>
<dbReference type="SUPFAM" id="SSF52151">
    <property type="entry name" value="FabD/lysophospholipase-like"/>
    <property type="match status" value="1"/>
</dbReference>
<evidence type="ECO:0000313" key="6">
    <source>
        <dbReference type="EMBL" id="VDN47506.1"/>
    </source>
</evidence>
<feature type="short sequence motif" description="GXSXG" evidence="4">
    <location>
        <begin position="38"/>
        <end position="42"/>
    </location>
</feature>
<dbReference type="PANTHER" id="PTHR14226">
    <property type="entry name" value="NEUROPATHY TARGET ESTERASE/SWISS CHEESE D.MELANOGASTER"/>
    <property type="match status" value="1"/>
</dbReference>
<keyword evidence="2 4" id="KW-0442">Lipid degradation</keyword>
<dbReference type="PANTHER" id="PTHR14226:SF25">
    <property type="entry name" value="PHOSPHOESTERASE"/>
    <property type="match status" value="1"/>
</dbReference>
<evidence type="ECO:0000256" key="4">
    <source>
        <dbReference type="PROSITE-ProRule" id="PRU01161"/>
    </source>
</evidence>
<dbReference type="Pfam" id="PF19890">
    <property type="entry name" value="DUF6363"/>
    <property type="match status" value="1"/>
</dbReference>
<dbReference type="InterPro" id="IPR016035">
    <property type="entry name" value="Acyl_Trfase/lysoPLipase"/>
</dbReference>